<dbReference type="AlphaFoldDB" id="A0A8H7UUQ3"/>
<evidence type="ECO:0000256" key="5">
    <source>
        <dbReference type="SAM" id="MobiDB-lite"/>
    </source>
</evidence>
<accession>A0A8H7UUQ3</accession>
<protein>
    <recommendedName>
        <fullName evidence="6">Chromatin assembly factor 1 subunit A dimerization domain-containing protein</fullName>
    </recommendedName>
</protein>
<keyword evidence="8" id="KW-1185">Reference proteome</keyword>
<feature type="non-terminal residue" evidence="7">
    <location>
        <position position="1"/>
    </location>
</feature>
<comment type="subcellular location">
    <subcellularLocation>
        <location evidence="1">Nucleus</location>
    </subcellularLocation>
</comment>
<dbReference type="PANTHER" id="PTHR15272">
    <property type="entry name" value="CHROMATIN ASSEMBLY FACTOR 1 SUBUNIT A CAF-1 SUBUNIT A"/>
    <property type="match status" value="1"/>
</dbReference>
<keyword evidence="4" id="KW-0539">Nucleus</keyword>
<dbReference type="PANTHER" id="PTHR15272:SF0">
    <property type="entry name" value="CHROMATIN ASSEMBLY FACTOR 1 SUBUNIT A"/>
    <property type="match status" value="1"/>
</dbReference>
<evidence type="ECO:0000313" key="8">
    <source>
        <dbReference type="Proteomes" id="UP000603453"/>
    </source>
</evidence>
<evidence type="ECO:0000259" key="6">
    <source>
        <dbReference type="Pfam" id="PF12253"/>
    </source>
</evidence>
<dbReference type="GO" id="GO:0033186">
    <property type="term" value="C:CAF-1 complex"/>
    <property type="evidence" value="ECO:0007669"/>
    <property type="project" value="TreeGrafter"/>
</dbReference>
<comment type="caution">
    <text evidence="7">The sequence shown here is derived from an EMBL/GenBank/DDBJ whole genome shotgun (WGS) entry which is preliminary data.</text>
</comment>
<feature type="compositionally biased region" description="Acidic residues" evidence="5">
    <location>
        <begin position="355"/>
        <end position="379"/>
    </location>
</feature>
<keyword evidence="2" id="KW-0227">DNA damage</keyword>
<evidence type="ECO:0000256" key="3">
    <source>
        <dbReference type="ARBA" id="ARBA00023204"/>
    </source>
</evidence>
<proteinExistence type="predicted"/>
<dbReference type="OrthoDB" id="440676at2759"/>
<dbReference type="GO" id="GO:0006281">
    <property type="term" value="P:DNA repair"/>
    <property type="evidence" value="ECO:0007669"/>
    <property type="project" value="UniProtKB-KW"/>
</dbReference>
<evidence type="ECO:0000313" key="7">
    <source>
        <dbReference type="EMBL" id="KAG2199311.1"/>
    </source>
</evidence>
<reference evidence="7" key="1">
    <citation type="submission" date="2020-12" db="EMBL/GenBank/DDBJ databases">
        <title>Metabolic potential, ecology and presence of endohyphal bacteria is reflected in genomic diversity of Mucoromycotina.</title>
        <authorList>
            <person name="Muszewska A."/>
            <person name="Okrasinska A."/>
            <person name="Steczkiewicz K."/>
            <person name="Drgas O."/>
            <person name="Orlowska M."/>
            <person name="Perlinska-Lenart U."/>
            <person name="Aleksandrzak-Piekarczyk T."/>
            <person name="Szatraj K."/>
            <person name="Zielenkiewicz U."/>
            <person name="Pilsyk S."/>
            <person name="Malc E."/>
            <person name="Mieczkowski P."/>
            <person name="Kruszewska J.S."/>
            <person name="Biernat P."/>
            <person name="Pawlowska J."/>
        </authorList>
    </citation>
    <scope>NUCLEOTIDE SEQUENCE</scope>
    <source>
        <strain evidence="7">WA0000017839</strain>
    </source>
</reference>
<evidence type="ECO:0000256" key="2">
    <source>
        <dbReference type="ARBA" id="ARBA00022763"/>
    </source>
</evidence>
<dbReference type="InterPro" id="IPR022043">
    <property type="entry name" value="CAF1A_DD"/>
</dbReference>
<dbReference type="GO" id="GO:0005634">
    <property type="term" value="C:nucleus"/>
    <property type="evidence" value="ECO:0007669"/>
    <property type="project" value="UniProtKB-SubCell"/>
</dbReference>
<dbReference type="Proteomes" id="UP000603453">
    <property type="component" value="Unassembled WGS sequence"/>
</dbReference>
<keyword evidence="3" id="KW-0234">DNA repair</keyword>
<dbReference type="EMBL" id="JAEPRD010000098">
    <property type="protein sequence ID" value="KAG2199311.1"/>
    <property type="molecule type" value="Genomic_DNA"/>
</dbReference>
<dbReference type="GO" id="GO:0006334">
    <property type="term" value="P:nucleosome assembly"/>
    <property type="evidence" value="ECO:0007669"/>
    <property type="project" value="TreeGrafter"/>
</dbReference>
<sequence length="586" mass="67842">QGQIVYEEPRLFVENHAQVNQAIIKFRAWRKQFESQTTTVHARDIPRQYTDLIALLAHESGEDLDTLAHRVNQFLSPFEKKEEVYHAFSNAIRDIINVTAHQERYGLADIVLLVEGAPKTMPPRLTLSRWQAYDTTKFPIEVTQAATKRREKRKQFSRKFTDAFQSLPKEARLQLLFDEQVNFSYSKQALEEKKRLFGSFQQEKHVHIAPYFRQPRKRLCSSFDTLLYVGLNNSFDLRQRFLNELSPTSKKPRGIPANLHLDMKKAWLESTTAGRGSPSNNMYKKIRSLKMKLIQFHEDVRPAYYGTWSKAYNGKNDINGRRPFAKDTKVLNYDYDSEAEWDHDVDGDDIHTLDPDEDDDMLITDSTDEEGEEEEEVVNDGEVKWVVPEGYLSEDEGMHDVKRYSSRARPRIVSRPAKWPISGNKHFPMKSVILGPSFESIYEPDNHPLSDFKMHMLVTLDASRGYSPLDTMVDSEASSNSETPEPVSAPLTICFEPNKIKPPLFQREIDKIMNSNKEELINIILDNKTRTMMGLVSVLKCHKLFSEHTTAQLQAMIHDIAVQEMRGTNREYNWYLRVASLAMPME</sequence>
<gene>
    <name evidence="7" type="ORF">INT47_012945</name>
</gene>
<organism evidence="7 8">
    <name type="scientific">Mucor saturninus</name>
    <dbReference type="NCBI Taxonomy" id="64648"/>
    <lineage>
        <taxon>Eukaryota</taxon>
        <taxon>Fungi</taxon>
        <taxon>Fungi incertae sedis</taxon>
        <taxon>Mucoromycota</taxon>
        <taxon>Mucoromycotina</taxon>
        <taxon>Mucoromycetes</taxon>
        <taxon>Mucorales</taxon>
        <taxon>Mucorineae</taxon>
        <taxon>Mucoraceae</taxon>
        <taxon>Mucor</taxon>
    </lineage>
</organism>
<name>A0A8H7UUQ3_9FUNG</name>
<feature type="domain" description="Chromatin assembly factor 1 subunit A dimerization" evidence="6">
    <location>
        <begin position="292"/>
        <end position="360"/>
    </location>
</feature>
<evidence type="ECO:0000256" key="1">
    <source>
        <dbReference type="ARBA" id="ARBA00004123"/>
    </source>
</evidence>
<feature type="region of interest" description="Disordered" evidence="5">
    <location>
        <begin position="346"/>
        <end position="379"/>
    </location>
</feature>
<evidence type="ECO:0000256" key="4">
    <source>
        <dbReference type="ARBA" id="ARBA00023242"/>
    </source>
</evidence>
<dbReference type="Pfam" id="PF12253">
    <property type="entry name" value="CAF1A_dimeriz"/>
    <property type="match status" value="1"/>
</dbReference>